<evidence type="ECO:0000313" key="4">
    <source>
        <dbReference type="Proteomes" id="UP000467700"/>
    </source>
</evidence>
<dbReference type="AlphaFoldDB" id="A0A8S0W0K8"/>
<reference evidence="3 4" key="1">
    <citation type="submission" date="2020-01" db="EMBL/GenBank/DDBJ databases">
        <authorList>
            <person name="Gupta K D."/>
        </authorList>
    </citation>
    <scope>NUCLEOTIDE SEQUENCE [LARGE SCALE GENOMIC DNA]</scope>
</reference>
<feature type="chain" id="PRO_5035926912" evidence="2">
    <location>
        <begin position="19"/>
        <end position="358"/>
    </location>
</feature>
<comment type="caution">
    <text evidence="3">The sequence shown here is derived from an EMBL/GenBank/DDBJ whole genome shotgun (WGS) entry which is preliminary data.</text>
</comment>
<keyword evidence="2" id="KW-0732">Signal</keyword>
<feature type="signal peptide" evidence="2">
    <location>
        <begin position="1"/>
        <end position="18"/>
    </location>
</feature>
<name>A0A8S0W0K8_CYCAE</name>
<dbReference type="OrthoDB" id="3047760at2759"/>
<dbReference type="Proteomes" id="UP000467700">
    <property type="component" value="Unassembled WGS sequence"/>
</dbReference>
<dbReference type="EMBL" id="CACVBS010000090">
    <property type="protein sequence ID" value="CAA7270414.1"/>
    <property type="molecule type" value="Genomic_DNA"/>
</dbReference>
<protein>
    <submittedName>
        <fullName evidence="3">Uncharacterized protein</fullName>
    </submittedName>
</protein>
<proteinExistence type="predicted"/>
<evidence type="ECO:0000256" key="1">
    <source>
        <dbReference type="SAM" id="MobiDB-lite"/>
    </source>
</evidence>
<keyword evidence="4" id="KW-1185">Reference proteome</keyword>
<sequence>MRLKSHVLRLCFLFTGQSLHFSLKMAQPALYRSDIPSLRDLYPQLPIQIGTVALNRAIQQEAPVQRVDLAHAEAVANCLEAIEAAGNHAQVTPHIVTAARARANAVAAAQSTAIFGAQDIADALRDLRDEIRQTNVANQNLRILSYNNRLQPPNLLRPLKKTSLGCGRALATGLAPAGFFNNVNNQVQFDQRCPAAPIPAVGATPPAAVFHPRIENYQHIDILVLIAYYNDDFGIVVGDSVPDRQVKIRDFFSQFYFEAQMKKSKGRGRRSGSSFDVFRMKYEMDKEEEGDKGEGSSAKRKKGDVVRNEDEVDEEEVVQKPKKKRRVLDEVEVKDLIVVSKPVSRVKPKSKAKKAAAE</sequence>
<organism evidence="3 4">
    <name type="scientific">Cyclocybe aegerita</name>
    <name type="common">Black poplar mushroom</name>
    <name type="synonym">Agrocybe aegerita</name>
    <dbReference type="NCBI Taxonomy" id="1973307"/>
    <lineage>
        <taxon>Eukaryota</taxon>
        <taxon>Fungi</taxon>
        <taxon>Dikarya</taxon>
        <taxon>Basidiomycota</taxon>
        <taxon>Agaricomycotina</taxon>
        <taxon>Agaricomycetes</taxon>
        <taxon>Agaricomycetidae</taxon>
        <taxon>Agaricales</taxon>
        <taxon>Agaricineae</taxon>
        <taxon>Bolbitiaceae</taxon>
        <taxon>Cyclocybe</taxon>
    </lineage>
</organism>
<gene>
    <name evidence="3" type="ORF">AAE3_LOCUS12737</name>
</gene>
<feature type="region of interest" description="Disordered" evidence="1">
    <location>
        <begin position="286"/>
        <end position="324"/>
    </location>
</feature>
<evidence type="ECO:0000256" key="2">
    <source>
        <dbReference type="SAM" id="SignalP"/>
    </source>
</evidence>
<evidence type="ECO:0000313" key="3">
    <source>
        <dbReference type="EMBL" id="CAA7270414.1"/>
    </source>
</evidence>
<accession>A0A8S0W0K8</accession>